<comment type="caution">
    <text evidence="3">The sequence shown here is derived from an EMBL/GenBank/DDBJ whole genome shotgun (WGS) entry which is preliminary data.</text>
</comment>
<dbReference type="AlphaFoldDB" id="A0A3A4KK73"/>
<dbReference type="RefSeq" id="WP_120041965.1">
    <property type="nucleotide sequence ID" value="NZ_QZFU01000019.1"/>
</dbReference>
<dbReference type="Proteomes" id="UP000266677">
    <property type="component" value="Unassembled WGS sequence"/>
</dbReference>
<feature type="domain" description="HTH cro/C1-type" evidence="2">
    <location>
        <begin position="42"/>
        <end position="96"/>
    </location>
</feature>
<accession>A0A3A4KK73</accession>
<protein>
    <submittedName>
        <fullName evidence="3">XRE family transcriptional regulator</fullName>
    </submittedName>
</protein>
<dbReference type="PROSITE" id="PS50943">
    <property type="entry name" value="HTH_CROC1"/>
    <property type="match status" value="1"/>
</dbReference>
<dbReference type="SUPFAM" id="SSF47413">
    <property type="entry name" value="lambda repressor-like DNA-binding domains"/>
    <property type="match status" value="1"/>
</dbReference>
<feature type="compositionally biased region" description="Basic and acidic residues" evidence="1">
    <location>
        <begin position="293"/>
        <end position="303"/>
    </location>
</feature>
<dbReference type="Gene3D" id="1.10.260.40">
    <property type="entry name" value="lambda repressor-like DNA-binding domains"/>
    <property type="match status" value="1"/>
</dbReference>
<dbReference type="EMBL" id="QZFU01000019">
    <property type="protein sequence ID" value="RJO75091.1"/>
    <property type="molecule type" value="Genomic_DNA"/>
</dbReference>
<dbReference type="InterPro" id="IPR001387">
    <property type="entry name" value="Cro/C1-type_HTH"/>
</dbReference>
<dbReference type="Pfam" id="PF19054">
    <property type="entry name" value="DUF5753"/>
    <property type="match status" value="1"/>
</dbReference>
<evidence type="ECO:0000256" key="1">
    <source>
        <dbReference type="SAM" id="MobiDB-lite"/>
    </source>
</evidence>
<proteinExistence type="predicted"/>
<name>A0A3A4KK73_9NOCA</name>
<dbReference type="SMART" id="SM00530">
    <property type="entry name" value="HTH_XRE"/>
    <property type="match status" value="1"/>
</dbReference>
<evidence type="ECO:0000259" key="2">
    <source>
        <dbReference type="PROSITE" id="PS50943"/>
    </source>
</evidence>
<dbReference type="CDD" id="cd00093">
    <property type="entry name" value="HTH_XRE"/>
    <property type="match status" value="1"/>
</dbReference>
<gene>
    <name evidence="3" type="ORF">D5S18_17080</name>
</gene>
<organism evidence="3 4">
    <name type="scientific">Nocardia panacis</name>
    <dbReference type="NCBI Taxonomy" id="2340916"/>
    <lineage>
        <taxon>Bacteria</taxon>
        <taxon>Bacillati</taxon>
        <taxon>Actinomycetota</taxon>
        <taxon>Actinomycetes</taxon>
        <taxon>Mycobacteriales</taxon>
        <taxon>Nocardiaceae</taxon>
        <taxon>Nocardia</taxon>
    </lineage>
</organism>
<sequence>MGRSSSVIGRGATTDPPGYIRIHQGGCMHEHCQLARRLGDILRDHRENTRWTLQRAARKSHISASAIQRIEAGKVTPRWERVRAICDAYGVDPTETERLVDLAIKIREQPDVRFGGVHGTDFDIYPYMEAAAEQVTAYQHLVPDLLQTPTYAQALHGPRPGIEVRLARQSLLASRPDPLRLAVLLDESMLHRVVGSDRTMAEQLHKLATDSERPNITLRILPFTATPAEPPPSPFAVIDIPFEPPAAYLHGGACGDLVLDTTEHVTRFRTAIETLEQTALDEESTRDILRRTATDYEHGDRPRPGHLHLVEPPPSTDSQHPPIEQISR</sequence>
<dbReference type="InterPro" id="IPR043917">
    <property type="entry name" value="DUF5753"/>
</dbReference>
<dbReference type="GO" id="GO:0003677">
    <property type="term" value="F:DNA binding"/>
    <property type="evidence" value="ECO:0007669"/>
    <property type="project" value="InterPro"/>
</dbReference>
<keyword evidence="4" id="KW-1185">Reference proteome</keyword>
<evidence type="ECO:0000313" key="4">
    <source>
        <dbReference type="Proteomes" id="UP000266677"/>
    </source>
</evidence>
<dbReference type="InterPro" id="IPR010982">
    <property type="entry name" value="Lambda_DNA-bd_dom_sf"/>
</dbReference>
<dbReference type="Pfam" id="PF13560">
    <property type="entry name" value="HTH_31"/>
    <property type="match status" value="1"/>
</dbReference>
<evidence type="ECO:0000313" key="3">
    <source>
        <dbReference type="EMBL" id="RJO75091.1"/>
    </source>
</evidence>
<reference evidence="3 4" key="1">
    <citation type="submission" date="2018-09" db="EMBL/GenBank/DDBJ databases">
        <title>YIM PH21274 draft genome.</title>
        <authorList>
            <person name="Miao C."/>
        </authorList>
    </citation>
    <scope>NUCLEOTIDE SEQUENCE [LARGE SCALE GENOMIC DNA]</scope>
    <source>
        <strain evidence="3 4">YIM PH 21724</strain>
    </source>
</reference>
<feature type="region of interest" description="Disordered" evidence="1">
    <location>
        <begin position="293"/>
        <end position="328"/>
    </location>
</feature>